<evidence type="ECO:0000313" key="3">
    <source>
        <dbReference type="Proteomes" id="UP001589798"/>
    </source>
</evidence>
<evidence type="ECO:0008006" key="4">
    <source>
        <dbReference type="Google" id="ProtNLM"/>
    </source>
</evidence>
<sequence>MTRARAAALAAPALATVLLAGLVGLAAPAQAERRRPPPGAGTANPSALVAAEIAFARMAREKGQWTAFREYADDDGVLFVPEAVRAKDWLRGRKDPPAAVQWQPHQVWMSCDGSLGITKGAWQRPDGSVGYFTTIWKRRKKGDYRWVLDQGDTLAQPLEAPEMLSATVADCPQRRPGPPPGVVQESAGDVPVGPRGSGLSDDGTLAWSYAVAPDKGRTLVVSLRKGGTMREVLSLAVAGEAP</sequence>
<proteinExistence type="predicted"/>
<dbReference type="RefSeq" id="WP_379488708.1">
    <property type="nucleotide sequence ID" value="NZ_JBHLWK010000023.1"/>
</dbReference>
<evidence type="ECO:0000256" key="1">
    <source>
        <dbReference type="SAM" id="MobiDB-lite"/>
    </source>
</evidence>
<organism evidence="2 3">
    <name type="scientific">Novosphingobium soli</name>
    <dbReference type="NCBI Taxonomy" id="574956"/>
    <lineage>
        <taxon>Bacteria</taxon>
        <taxon>Pseudomonadati</taxon>
        <taxon>Pseudomonadota</taxon>
        <taxon>Alphaproteobacteria</taxon>
        <taxon>Sphingomonadales</taxon>
        <taxon>Sphingomonadaceae</taxon>
        <taxon>Novosphingobium</taxon>
    </lineage>
</organism>
<dbReference type="Proteomes" id="UP001589798">
    <property type="component" value="Unassembled WGS sequence"/>
</dbReference>
<comment type="caution">
    <text evidence="2">The sequence shown here is derived from an EMBL/GenBank/DDBJ whole genome shotgun (WGS) entry which is preliminary data.</text>
</comment>
<protein>
    <recommendedName>
        <fullName evidence="4">DUF4440 domain-containing protein</fullName>
    </recommendedName>
</protein>
<name>A0ABV6D099_9SPHN</name>
<dbReference type="EMBL" id="JBHLWK010000023">
    <property type="protein sequence ID" value="MFC0206082.1"/>
    <property type="molecule type" value="Genomic_DNA"/>
</dbReference>
<feature type="region of interest" description="Disordered" evidence="1">
    <location>
        <begin position="174"/>
        <end position="199"/>
    </location>
</feature>
<accession>A0ABV6D099</accession>
<reference evidence="2 3" key="1">
    <citation type="submission" date="2024-09" db="EMBL/GenBank/DDBJ databases">
        <authorList>
            <person name="Sun Q."/>
            <person name="Mori K."/>
        </authorList>
    </citation>
    <scope>NUCLEOTIDE SEQUENCE [LARGE SCALE GENOMIC DNA]</scope>
    <source>
        <strain evidence="2 3">CCM 7706</strain>
    </source>
</reference>
<keyword evidence="3" id="KW-1185">Reference proteome</keyword>
<gene>
    <name evidence="2" type="ORF">ACFFJC_17600</name>
</gene>
<evidence type="ECO:0000313" key="2">
    <source>
        <dbReference type="EMBL" id="MFC0206082.1"/>
    </source>
</evidence>